<evidence type="ECO:0000256" key="8">
    <source>
        <dbReference type="ARBA" id="ARBA00022618"/>
    </source>
</evidence>
<keyword evidence="11 19" id="KW-0521">NADP</keyword>
<keyword evidence="14 19" id="KW-0560">Oxidoreductase</keyword>
<dbReference type="AlphaFoldDB" id="A0A1M5XWZ0"/>
<dbReference type="Gene3D" id="3.90.78.10">
    <property type="entry name" value="UDP-N-acetylenolpyruvoylglucosamine reductase, C-terminal domain"/>
    <property type="match status" value="1"/>
</dbReference>
<dbReference type="SUPFAM" id="SSF56194">
    <property type="entry name" value="Uridine diphospho-N-Acetylenolpyruvylglucosamine reductase, MurB, C-terminal domain"/>
    <property type="match status" value="1"/>
</dbReference>
<dbReference type="InterPro" id="IPR036635">
    <property type="entry name" value="MurB_C_sf"/>
</dbReference>
<evidence type="ECO:0000256" key="13">
    <source>
        <dbReference type="ARBA" id="ARBA00022984"/>
    </source>
</evidence>
<sequence length="316" mass="33921">MTLSSSQKAALTRAVGDRSIRWDVPLASRTTYRIGGPADALVTLLAVEELQRVLALCRSEGLRWKVFGRGSNILADDDGFRGVIIVLEGKFKYIVRQGTASERQTIVHAGAAVGLPRLADWCSTEGLSGLEFAAGIPGSVAGAVIMNAGAWGEDMAGVVAAVELTGAEDTLVLDGHQLRFAYRCCESRSDWQADRVISAVLVRLKPEKQKVIKKRMSQLLDKRRSSQPSGLPSGGCVFKNPPGMSAGRLIDEAGLKGARIGDARVDETHGNFFVNCGAARAADIQALMELVCERVYRHSGVRLEPELEFLSAEAGI</sequence>
<evidence type="ECO:0000256" key="11">
    <source>
        <dbReference type="ARBA" id="ARBA00022857"/>
    </source>
</evidence>
<dbReference type="HAMAP" id="MF_00037">
    <property type="entry name" value="MurB"/>
    <property type="match status" value="1"/>
</dbReference>
<keyword evidence="10 19" id="KW-0274">FAD</keyword>
<dbReference type="STRING" id="1121409.SAMN02745124_03416"/>
<evidence type="ECO:0000259" key="20">
    <source>
        <dbReference type="PROSITE" id="PS51387"/>
    </source>
</evidence>
<evidence type="ECO:0000256" key="9">
    <source>
        <dbReference type="ARBA" id="ARBA00022630"/>
    </source>
</evidence>
<reference evidence="21 22" key="1">
    <citation type="submission" date="2016-11" db="EMBL/GenBank/DDBJ databases">
        <authorList>
            <person name="Jaros S."/>
            <person name="Januszkiewicz K."/>
            <person name="Wedrychowicz H."/>
        </authorList>
    </citation>
    <scope>NUCLEOTIDE SEQUENCE [LARGE SCALE GENOMIC DNA]</scope>
    <source>
        <strain evidence="21 22">DSM 9705</strain>
    </source>
</reference>
<evidence type="ECO:0000256" key="19">
    <source>
        <dbReference type="HAMAP-Rule" id="MF_00037"/>
    </source>
</evidence>
<keyword evidence="9 19" id="KW-0285">Flavoprotein</keyword>
<keyword evidence="8 19" id="KW-0132">Cell division</keyword>
<evidence type="ECO:0000313" key="21">
    <source>
        <dbReference type="EMBL" id="SHI04242.1"/>
    </source>
</evidence>
<comment type="similarity">
    <text evidence="19">Belongs to the MurB family.</text>
</comment>
<evidence type="ECO:0000256" key="4">
    <source>
        <dbReference type="ARBA" id="ARBA00004752"/>
    </source>
</evidence>
<dbReference type="Pfam" id="PF01565">
    <property type="entry name" value="FAD_binding_4"/>
    <property type="match status" value="1"/>
</dbReference>
<dbReference type="NCBIfam" id="NF010480">
    <property type="entry name" value="PRK13905.1"/>
    <property type="match status" value="1"/>
</dbReference>
<dbReference type="PROSITE" id="PS51387">
    <property type="entry name" value="FAD_PCMH"/>
    <property type="match status" value="1"/>
</dbReference>
<dbReference type="GO" id="GO:0051301">
    <property type="term" value="P:cell division"/>
    <property type="evidence" value="ECO:0007669"/>
    <property type="project" value="UniProtKB-KW"/>
</dbReference>
<dbReference type="GO" id="GO:0071555">
    <property type="term" value="P:cell wall organization"/>
    <property type="evidence" value="ECO:0007669"/>
    <property type="project" value="UniProtKB-KW"/>
</dbReference>
<dbReference type="OrthoDB" id="9804753at2"/>
<dbReference type="InterPro" id="IPR011601">
    <property type="entry name" value="MurB_C"/>
</dbReference>
<dbReference type="InterPro" id="IPR006094">
    <property type="entry name" value="Oxid_FAD_bind_N"/>
</dbReference>
<feature type="active site" evidence="19">
    <location>
        <position position="183"/>
    </location>
</feature>
<keyword evidence="16 19" id="KW-0961">Cell wall biogenesis/degradation</keyword>
<evidence type="ECO:0000256" key="2">
    <source>
        <dbReference type="ARBA" id="ARBA00003921"/>
    </source>
</evidence>
<dbReference type="GO" id="GO:0008360">
    <property type="term" value="P:regulation of cell shape"/>
    <property type="evidence" value="ECO:0007669"/>
    <property type="project" value="UniProtKB-KW"/>
</dbReference>
<keyword evidence="22" id="KW-1185">Reference proteome</keyword>
<keyword evidence="12 19" id="KW-0133">Cell shape</keyword>
<dbReference type="InterPro" id="IPR003170">
    <property type="entry name" value="MurB"/>
</dbReference>
<dbReference type="RefSeq" id="WP_073377901.1">
    <property type="nucleotide sequence ID" value="NZ_FQXS01000024.1"/>
</dbReference>
<dbReference type="PANTHER" id="PTHR21071">
    <property type="entry name" value="UDP-N-ACETYLENOLPYRUVOYLGLUCOSAMINE REDUCTASE"/>
    <property type="match status" value="1"/>
</dbReference>
<dbReference type="SUPFAM" id="SSF56176">
    <property type="entry name" value="FAD-binding/transporter-associated domain-like"/>
    <property type="match status" value="1"/>
</dbReference>
<evidence type="ECO:0000256" key="10">
    <source>
        <dbReference type="ARBA" id="ARBA00022827"/>
    </source>
</evidence>
<dbReference type="EMBL" id="FQXS01000024">
    <property type="protein sequence ID" value="SHI04242.1"/>
    <property type="molecule type" value="Genomic_DNA"/>
</dbReference>
<proteinExistence type="inferred from homology"/>
<comment type="cofactor">
    <cofactor evidence="1 19">
        <name>FAD</name>
        <dbReference type="ChEBI" id="CHEBI:57692"/>
    </cofactor>
</comment>
<evidence type="ECO:0000256" key="12">
    <source>
        <dbReference type="ARBA" id="ARBA00022960"/>
    </source>
</evidence>
<evidence type="ECO:0000256" key="6">
    <source>
        <dbReference type="ARBA" id="ARBA00015188"/>
    </source>
</evidence>
<dbReference type="GO" id="GO:0005829">
    <property type="term" value="C:cytosol"/>
    <property type="evidence" value="ECO:0007669"/>
    <property type="project" value="TreeGrafter"/>
</dbReference>
<evidence type="ECO:0000256" key="5">
    <source>
        <dbReference type="ARBA" id="ARBA00012518"/>
    </source>
</evidence>
<comment type="catalytic activity">
    <reaction evidence="18 19">
        <text>UDP-N-acetyl-alpha-D-muramate + NADP(+) = UDP-N-acetyl-3-O-(1-carboxyvinyl)-alpha-D-glucosamine + NADPH + H(+)</text>
        <dbReference type="Rhea" id="RHEA:12248"/>
        <dbReference type="ChEBI" id="CHEBI:15378"/>
        <dbReference type="ChEBI" id="CHEBI:57783"/>
        <dbReference type="ChEBI" id="CHEBI:58349"/>
        <dbReference type="ChEBI" id="CHEBI:68483"/>
        <dbReference type="ChEBI" id="CHEBI:70757"/>
        <dbReference type="EC" id="1.3.1.98"/>
    </reaction>
</comment>
<evidence type="ECO:0000256" key="14">
    <source>
        <dbReference type="ARBA" id="ARBA00023002"/>
    </source>
</evidence>
<feature type="domain" description="FAD-binding PCMH-type" evidence="20">
    <location>
        <begin position="34"/>
        <end position="207"/>
    </location>
</feature>
<dbReference type="InterPro" id="IPR036318">
    <property type="entry name" value="FAD-bd_PCMH-like_sf"/>
</dbReference>
<keyword evidence="15 19" id="KW-0131">Cell cycle</keyword>
<dbReference type="EC" id="1.3.1.98" evidence="5 19"/>
<dbReference type="InterPro" id="IPR016167">
    <property type="entry name" value="FAD-bd_PCMH_sub1"/>
</dbReference>
<dbReference type="PANTHER" id="PTHR21071:SF4">
    <property type="entry name" value="UDP-N-ACETYLENOLPYRUVOYLGLUCOSAMINE REDUCTASE"/>
    <property type="match status" value="1"/>
</dbReference>
<protein>
    <recommendedName>
        <fullName evidence="6 19">UDP-N-acetylenolpyruvoylglucosamine reductase</fullName>
        <ecNumber evidence="5 19">1.3.1.98</ecNumber>
    </recommendedName>
    <alternativeName>
        <fullName evidence="17 19">UDP-N-acetylmuramate dehydrogenase</fullName>
    </alternativeName>
</protein>
<dbReference type="InterPro" id="IPR016166">
    <property type="entry name" value="FAD-bd_PCMH"/>
</dbReference>
<dbReference type="InterPro" id="IPR016169">
    <property type="entry name" value="FAD-bd_PCMH_sub2"/>
</dbReference>
<evidence type="ECO:0000256" key="18">
    <source>
        <dbReference type="ARBA" id="ARBA00048914"/>
    </source>
</evidence>
<comment type="subcellular location">
    <subcellularLocation>
        <location evidence="3 19">Cytoplasm</location>
    </subcellularLocation>
</comment>
<feature type="active site" evidence="19">
    <location>
        <position position="306"/>
    </location>
</feature>
<gene>
    <name evidence="19" type="primary">murB</name>
    <name evidence="21" type="ORF">SAMN02745124_03416</name>
</gene>
<evidence type="ECO:0000256" key="7">
    <source>
        <dbReference type="ARBA" id="ARBA00022490"/>
    </source>
</evidence>
<organism evidence="21 22">
    <name type="scientific">Desulfofustis glycolicus DSM 9705</name>
    <dbReference type="NCBI Taxonomy" id="1121409"/>
    <lineage>
        <taxon>Bacteria</taxon>
        <taxon>Pseudomonadati</taxon>
        <taxon>Thermodesulfobacteriota</taxon>
        <taxon>Desulfobulbia</taxon>
        <taxon>Desulfobulbales</taxon>
        <taxon>Desulfocapsaceae</taxon>
        <taxon>Desulfofustis</taxon>
    </lineage>
</organism>
<comment type="function">
    <text evidence="2 19">Cell wall formation.</text>
</comment>
<keyword evidence="7 19" id="KW-0963">Cytoplasm</keyword>
<dbReference type="GO" id="GO:0009252">
    <property type="term" value="P:peptidoglycan biosynthetic process"/>
    <property type="evidence" value="ECO:0007669"/>
    <property type="project" value="UniProtKB-UniRule"/>
</dbReference>
<evidence type="ECO:0000256" key="15">
    <source>
        <dbReference type="ARBA" id="ARBA00023306"/>
    </source>
</evidence>
<dbReference type="Gene3D" id="3.30.43.10">
    <property type="entry name" value="Uridine Diphospho-n-acetylenolpyruvylglucosamine Reductase, domain 2"/>
    <property type="match status" value="1"/>
</dbReference>
<dbReference type="NCBIfam" id="TIGR00179">
    <property type="entry name" value="murB"/>
    <property type="match status" value="1"/>
</dbReference>
<evidence type="ECO:0000256" key="16">
    <source>
        <dbReference type="ARBA" id="ARBA00023316"/>
    </source>
</evidence>
<dbReference type="Gene3D" id="3.30.465.10">
    <property type="match status" value="1"/>
</dbReference>
<dbReference type="Proteomes" id="UP000184139">
    <property type="component" value="Unassembled WGS sequence"/>
</dbReference>
<accession>A0A1M5XWZ0</accession>
<evidence type="ECO:0000256" key="1">
    <source>
        <dbReference type="ARBA" id="ARBA00001974"/>
    </source>
</evidence>
<evidence type="ECO:0000256" key="3">
    <source>
        <dbReference type="ARBA" id="ARBA00004496"/>
    </source>
</evidence>
<feature type="active site" description="Proton donor" evidence="19">
    <location>
        <position position="236"/>
    </location>
</feature>
<evidence type="ECO:0000313" key="22">
    <source>
        <dbReference type="Proteomes" id="UP000184139"/>
    </source>
</evidence>
<evidence type="ECO:0000256" key="17">
    <source>
        <dbReference type="ARBA" id="ARBA00031026"/>
    </source>
</evidence>
<comment type="pathway">
    <text evidence="4 19">Cell wall biogenesis; peptidoglycan biosynthesis.</text>
</comment>
<keyword evidence="13 19" id="KW-0573">Peptidoglycan synthesis</keyword>
<dbReference type="Pfam" id="PF02873">
    <property type="entry name" value="MurB_C"/>
    <property type="match status" value="1"/>
</dbReference>
<name>A0A1M5XWZ0_9BACT</name>
<dbReference type="GO" id="GO:0071949">
    <property type="term" value="F:FAD binding"/>
    <property type="evidence" value="ECO:0007669"/>
    <property type="project" value="InterPro"/>
</dbReference>
<dbReference type="GO" id="GO:0008762">
    <property type="term" value="F:UDP-N-acetylmuramate dehydrogenase activity"/>
    <property type="evidence" value="ECO:0007669"/>
    <property type="project" value="UniProtKB-UniRule"/>
</dbReference>
<dbReference type="UniPathway" id="UPA00219"/>